<name>A0AAV5SDZ3_9BILA</name>
<evidence type="ECO:0000313" key="1">
    <source>
        <dbReference type="EMBL" id="GMS81288.1"/>
    </source>
</evidence>
<proteinExistence type="predicted"/>
<evidence type="ECO:0000313" key="2">
    <source>
        <dbReference type="Proteomes" id="UP001432027"/>
    </source>
</evidence>
<reference evidence="1" key="1">
    <citation type="submission" date="2023-10" db="EMBL/GenBank/DDBJ databases">
        <title>Genome assembly of Pristionchus species.</title>
        <authorList>
            <person name="Yoshida K."/>
            <person name="Sommer R.J."/>
        </authorList>
    </citation>
    <scope>NUCLEOTIDE SEQUENCE</scope>
    <source>
        <strain evidence="1">RS0144</strain>
    </source>
</reference>
<keyword evidence="2" id="KW-1185">Reference proteome</keyword>
<accession>A0AAV5SDZ3</accession>
<dbReference type="Proteomes" id="UP001432027">
    <property type="component" value="Unassembled WGS sequence"/>
</dbReference>
<organism evidence="1 2">
    <name type="scientific">Pristionchus entomophagus</name>
    <dbReference type="NCBI Taxonomy" id="358040"/>
    <lineage>
        <taxon>Eukaryota</taxon>
        <taxon>Metazoa</taxon>
        <taxon>Ecdysozoa</taxon>
        <taxon>Nematoda</taxon>
        <taxon>Chromadorea</taxon>
        <taxon>Rhabditida</taxon>
        <taxon>Rhabditina</taxon>
        <taxon>Diplogasteromorpha</taxon>
        <taxon>Diplogasteroidea</taxon>
        <taxon>Neodiplogasteridae</taxon>
        <taxon>Pristionchus</taxon>
    </lineage>
</organism>
<feature type="non-terminal residue" evidence="1">
    <location>
        <position position="1"/>
    </location>
</feature>
<dbReference type="EMBL" id="BTSX01000001">
    <property type="protein sequence ID" value="GMS81288.1"/>
    <property type="molecule type" value="Genomic_DNA"/>
</dbReference>
<protein>
    <submittedName>
        <fullName evidence="1">Uncharacterized protein</fullName>
    </submittedName>
</protein>
<dbReference type="AlphaFoldDB" id="A0AAV5SDZ3"/>
<comment type="caution">
    <text evidence="1">The sequence shown here is derived from an EMBL/GenBank/DDBJ whole genome shotgun (WGS) entry which is preliminary data.</text>
</comment>
<sequence>VCHDGKELKSCPEGDLHIQTESGSVSYNKAVSLGGGKWLGLNCDGSLAKLTGPLNASCGTAVPLCPGFGVISEAEYKADYSAGVWALADTNTTHASCCDEYIAKISLKLVRHGSYN</sequence>
<gene>
    <name evidence="1" type="ORF">PENTCL1PPCAC_3463</name>
</gene>